<keyword evidence="1" id="KW-0175">Coiled coil</keyword>
<dbReference type="EMBL" id="CP000733">
    <property type="protein sequence ID" value="ABS76865.1"/>
    <property type="molecule type" value="Genomic_DNA"/>
</dbReference>
<gene>
    <name evidence="2" type="ordered locus">CBUD_1973</name>
</gene>
<name>A9KER4_COXBN</name>
<dbReference type="KEGG" id="cbd:CBUD_1973"/>
<dbReference type="RefSeq" id="WP_011997356.1">
    <property type="nucleotide sequence ID" value="NC_009727.1"/>
</dbReference>
<dbReference type="AlphaFoldDB" id="A9KER4"/>
<accession>A9KER4</accession>
<reference evidence="2 3" key="1">
    <citation type="journal article" date="2009" name="Infect. Immun.">
        <title>Comparative genomics reveal extensive transposon-mediated genomic plasticity and diversity among potential effector proteins within the genus Coxiella.</title>
        <authorList>
            <person name="Beare P.A."/>
            <person name="Unsworth N."/>
            <person name="Andoh M."/>
            <person name="Voth D.E."/>
            <person name="Omsland A."/>
            <person name="Gilk S.D."/>
            <person name="Williams K.P."/>
            <person name="Sobral B.W."/>
            <person name="Kupko J.J.III."/>
            <person name="Porcella S.F."/>
            <person name="Samuel J.E."/>
            <person name="Heinzen R.A."/>
        </authorList>
    </citation>
    <scope>NUCLEOTIDE SEQUENCE [LARGE SCALE GENOMIC DNA]</scope>
    <source>
        <strain evidence="2 3">Dugway 5J108-111</strain>
    </source>
</reference>
<dbReference type="Proteomes" id="UP000008555">
    <property type="component" value="Chromosome"/>
</dbReference>
<sequence length="499" mass="58210">MLSITPSQALLILIDEYKNDVPRQVKLIKLYLRGENKSKLNNIFKRAESLKEFRIDFSPKAISNCPVRRYFESHLAFNVLQSLSSRPVISIVEEFTDYLKSGITYYARVVDKELADKFAERDNLPFLRSSSAIEKDIDDGYECGWDSMRDETTIAIKLISVSDEMAEYFNEHQRESLMKFNKYACFSRLYSIATDIADSQEKIINHYPIFPLEGLYEAGLYSDEHRGRINRDQPQENVTSPYLGILRSIHPVPFYDKVMVLSRPPQKDRCPEHSTFDPKASFPKHLFELNVHPFVKSISGMIFVQIRTILGICGRIRQLKASPPTGKRFLEIIQYFVFNSIYFMGGHSLYEFIAPFHIRVFVEELQEAGLHELTYLTIDKLLEGHQESLAEALKCAIHYNRVFINKQKLHEEISKRELEEKLKTYRKNRVSNSREYFFVKWGVSKTDKINAVDKVLNFLKGEKVTFFKKDRRALHNKTLGKIIEDEKYSAFIPSEIRKS</sequence>
<proteinExistence type="predicted"/>
<protein>
    <submittedName>
        <fullName evidence="2">Uncharacterized protein</fullName>
    </submittedName>
</protein>
<dbReference type="HOGENOM" id="CLU_054739_0_0_6"/>
<feature type="coiled-coil region" evidence="1">
    <location>
        <begin position="408"/>
        <end position="435"/>
    </location>
</feature>
<evidence type="ECO:0000313" key="3">
    <source>
        <dbReference type="Proteomes" id="UP000008555"/>
    </source>
</evidence>
<organism evidence="2 3">
    <name type="scientific">Coxiella burnetii (strain Dugway 5J108-111)</name>
    <dbReference type="NCBI Taxonomy" id="434922"/>
    <lineage>
        <taxon>Bacteria</taxon>
        <taxon>Pseudomonadati</taxon>
        <taxon>Pseudomonadota</taxon>
        <taxon>Gammaproteobacteria</taxon>
        <taxon>Legionellales</taxon>
        <taxon>Coxiellaceae</taxon>
        <taxon>Coxiella</taxon>
    </lineage>
</organism>
<evidence type="ECO:0000256" key="1">
    <source>
        <dbReference type="SAM" id="Coils"/>
    </source>
</evidence>
<evidence type="ECO:0000313" key="2">
    <source>
        <dbReference type="EMBL" id="ABS76865.1"/>
    </source>
</evidence>